<comment type="similarity">
    <text evidence="1">Belongs to the thioredoxin family.</text>
</comment>
<dbReference type="InterPro" id="IPR013766">
    <property type="entry name" value="Thioredoxin_domain"/>
</dbReference>
<evidence type="ECO:0000256" key="4">
    <source>
        <dbReference type="ARBA" id="ARBA00023157"/>
    </source>
</evidence>
<evidence type="ECO:0000256" key="6">
    <source>
        <dbReference type="NCBIfam" id="TIGR01068"/>
    </source>
</evidence>
<name>A0A6S6U0Y7_9GAMM</name>
<dbReference type="EMBL" id="CACVAY010000147">
    <property type="protein sequence ID" value="CAA6828255.1"/>
    <property type="molecule type" value="Genomic_DNA"/>
</dbReference>
<dbReference type="GO" id="GO:0005737">
    <property type="term" value="C:cytoplasm"/>
    <property type="evidence" value="ECO:0007669"/>
    <property type="project" value="TreeGrafter"/>
</dbReference>
<protein>
    <recommendedName>
        <fullName evidence="6">Thioredoxin</fullName>
    </recommendedName>
</protein>
<dbReference type="Gene3D" id="3.40.30.10">
    <property type="entry name" value="Glutaredoxin"/>
    <property type="match status" value="1"/>
</dbReference>
<evidence type="ECO:0000313" key="8">
    <source>
        <dbReference type="EMBL" id="CAA6828255.1"/>
    </source>
</evidence>
<dbReference type="NCBIfam" id="TIGR01068">
    <property type="entry name" value="thioredoxin"/>
    <property type="match status" value="1"/>
</dbReference>
<dbReference type="InterPro" id="IPR036249">
    <property type="entry name" value="Thioredoxin-like_sf"/>
</dbReference>
<organism evidence="8">
    <name type="scientific">uncultured Thiotrichaceae bacterium</name>
    <dbReference type="NCBI Taxonomy" id="298394"/>
    <lineage>
        <taxon>Bacteria</taxon>
        <taxon>Pseudomonadati</taxon>
        <taxon>Pseudomonadota</taxon>
        <taxon>Gammaproteobacteria</taxon>
        <taxon>Thiotrichales</taxon>
        <taxon>Thiotrichaceae</taxon>
        <taxon>environmental samples</taxon>
    </lineage>
</organism>
<dbReference type="GO" id="GO:0015035">
    <property type="term" value="F:protein-disulfide reductase activity"/>
    <property type="evidence" value="ECO:0007669"/>
    <property type="project" value="UniProtKB-UniRule"/>
</dbReference>
<feature type="domain" description="Thioredoxin" evidence="7">
    <location>
        <begin position="11"/>
        <end position="143"/>
    </location>
</feature>
<dbReference type="InterPro" id="IPR005746">
    <property type="entry name" value="Thioredoxin"/>
</dbReference>
<keyword evidence="5" id="KW-0676">Redox-active center</keyword>
<dbReference type="CDD" id="cd02947">
    <property type="entry name" value="TRX_family"/>
    <property type="match status" value="1"/>
</dbReference>
<evidence type="ECO:0000256" key="2">
    <source>
        <dbReference type="ARBA" id="ARBA00022448"/>
    </source>
</evidence>
<sequence length="143" mass="15713">MTASHIVCPKCSATNRIPQERLGDQPKCGKCKTPLFQGMPINLDDASFEKHINSNDIPVVVDFWSSSCAPCKMMGPEFQKASAQLEPNARFAKVNVGNAQQAATRFDIRSVPTMIIFKNGQEIARQSGALHAAQIAQWVKKIL</sequence>
<evidence type="ECO:0000259" key="7">
    <source>
        <dbReference type="PROSITE" id="PS51352"/>
    </source>
</evidence>
<dbReference type="InterPro" id="IPR049299">
    <property type="entry name" value="Thio2_N"/>
</dbReference>
<dbReference type="AlphaFoldDB" id="A0A6S6U0Y7"/>
<evidence type="ECO:0000256" key="1">
    <source>
        <dbReference type="ARBA" id="ARBA00008987"/>
    </source>
</evidence>
<reference evidence="8" key="1">
    <citation type="submission" date="2020-01" db="EMBL/GenBank/DDBJ databases">
        <authorList>
            <person name="Meier V. D."/>
            <person name="Meier V D."/>
        </authorList>
    </citation>
    <scope>NUCLEOTIDE SEQUENCE</scope>
    <source>
        <strain evidence="8">HLG_WM_MAG_07</strain>
    </source>
</reference>
<proteinExistence type="inferred from homology"/>
<dbReference type="Pfam" id="PF00085">
    <property type="entry name" value="Thioredoxin"/>
    <property type="match status" value="1"/>
</dbReference>
<gene>
    <name evidence="8" type="ORF">HELGO_WM25935</name>
</gene>
<accession>A0A6S6U0Y7</accession>
<dbReference type="SUPFAM" id="SSF52833">
    <property type="entry name" value="Thioredoxin-like"/>
    <property type="match status" value="1"/>
</dbReference>
<dbReference type="NCBIfam" id="NF008229">
    <property type="entry name" value="PRK10996.1"/>
    <property type="match status" value="1"/>
</dbReference>
<evidence type="ECO:0000256" key="5">
    <source>
        <dbReference type="ARBA" id="ARBA00023284"/>
    </source>
</evidence>
<dbReference type="Gene3D" id="2.30.30.380">
    <property type="entry name" value="Zn-finger domain of Sec23/24"/>
    <property type="match status" value="1"/>
</dbReference>
<keyword evidence="2" id="KW-0813">Transport</keyword>
<evidence type="ECO:0000256" key="3">
    <source>
        <dbReference type="ARBA" id="ARBA00022982"/>
    </source>
</evidence>
<keyword evidence="4" id="KW-1015">Disulfide bond</keyword>
<keyword evidence="3" id="KW-0249">Electron transport</keyword>
<dbReference type="PROSITE" id="PS51352">
    <property type="entry name" value="THIOREDOXIN_2"/>
    <property type="match status" value="1"/>
</dbReference>
<dbReference type="PANTHER" id="PTHR45663:SF11">
    <property type="entry name" value="GEO12009P1"/>
    <property type="match status" value="1"/>
</dbReference>
<dbReference type="PANTHER" id="PTHR45663">
    <property type="entry name" value="GEO12009P1"/>
    <property type="match status" value="1"/>
</dbReference>
<dbReference type="Pfam" id="PF21352">
    <property type="entry name" value="Zn_ribbon_Thio2"/>
    <property type="match status" value="1"/>
</dbReference>